<evidence type="ECO:0000313" key="1">
    <source>
        <dbReference type="EMBL" id="GAA0424666.1"/>
    </source>
</evidence>
<gene>
    <name evidence="1" type="ORF">GCM10010357_52720</name>
</gene>
<sequence>MRADPVPDGLWDRVAPLLPPDPERCHRHPGRLRVPDRTALAITRLLPLPDAVPPIRGLRGRPRRKPRRLYAGCGYDQ</sequence>
<dbReference type="Proteomes" id="UP001500879">
    <property type="component" value="Unassembled WGS sequence"/>
</dbReference>
<name>A0ABP3ITA5_9ACTN</name>
<protein>
    <recommendedName>
        <fullName evidence="3">Transposase</fullName>
    </recommendedName>
</protein>
<comment type="caution">
    <text evidence="1">The sequence shown here is derived from an EMBL/GenBank/DDBJ whole genome shotgun (WGS) entry which is preliminary data.</text>
</comment>
<keyword evidence="2" id="KW-1185">Reference proteome</keyword>
<reference evidence="2" key="1">
    <citation type="journal article" date="2019" name="Int. J. Syst. Evol. Microbiol.">
        <title>The Global Catalogue of Microorganisms (GCM) 10K type strain sequencing project: providing services to taxonomists for standard genome sequencing and annotation.</title>
        <authorList>
            <consortium name="The Broad Institute Genomics Platform"/>
            <consortium name="The Broad Institute Genome Sequencing Center for Infectious Disease"/>
            <person name="Wu L."/>
            <person name="Ma J."/>
        </authorList>
    </citation>
    <scope>NUCLEOTIDE SEQUENCE [LARGE SCALE GENOMIC DNA]</scope>
    <source>
        <strain evidence="2">JCM 4788</strain>
    </source>
</reference>
<organism evidence="1 2">
    <name type="scientific">Streptomyces luteireticuli</name>
    <dbReference type="NCBI Taxonomy" id="173858"/>
    <lineage>
        <taxon>Bacteria</taxon>
        <taxon>Bacillati</taxon>
        <taxon>Actinomycetota</taxon>
        <taxon>Actinomycetes</taxon>
        <taxon>Kitasatosporales</taxon>
        <taxon>Streptomycetaceae</taxon>
        <taxon>Streptomyces</taxon>
    </lineage>
</organism>
<evidence type="ECO:0000313" key="2">
    <source>
        <dbReference type="Proteomes" id="UP001500879"/>
    </source>
</evidence>
<accession>A0ABP3ITA5</accession>
<evidence type="ECO:0008006" key="3">
    <source>
        <dbReference type="Google" id="ProtNLM"/>
    </source>
</evidence>
<proteinExistence type="predicted"/>
<dbReference type="EMBL" id="BAAABX010000056">
    <property type="protein sequence ID" value="GAA0424666.1"/>
    <property type="molecule type" value="Genomic_DNA"/>
</dbReference>